<sequence length="288" mass="34482">MAQKVNVSLRNQSFYLDYSGPHKAAKDMQHFHLHQDYEIFYMLEGEKLFLMEGEQFIAEKDQIVFIDKNRLHKTLITDRNYQRIVINFRDSFLLKEDQYLLKALFNKGALLLKVPNASIFRLLLESMVKEYYLDNRDRQRYLQLLLTQFLIESERLLHIQPQPQDKLRPHSQQHDTVDAIITYINEHFAEDITLSVLSEEFFLHEQSISKLFKQTIGYRFTDYLNAVRISNAKQLLMETSIKINQITKKVGYTNHVHFWRIFKKMTGMSPNEFREEHQDKCKRLIEKA</sequence>
<dbReference type="Pfam" id="PF07883">
    <property type="entry name" value="Cupin_2"/>
    <property type="match status" value="1"/>
</dbReference>
<dbReference type="EMBL" id="CP095071">
    <property type="protein sequence ID" value="UOQ86781.1"/>
    <property type="molecule type" value="Genomic_DNA"/>
</dbReference>
<organism evidence="5 6">
    <name type="scientific">Gracilibacillus salinarum</name>
    <dbReference type="NCBI Taxonomy" id="2932255"/>
    <lineage>
        <taxon>Bacteria</taxon>
        <taxon>Bacillati</taxon>
        <taxon>Bacillota</taxon>
        <taxon>Bacilli</taxon>
        <taxon>Bacillales</taxon>
        <taxon>Bacillaceae</taxon>
        <taxon>Gracilibacillus</taxon>
    </lineage>
</organism>
<dbReference type="Proteomes" id="UP000831537">
    <property type="component" value="Chromosome"/>
</dbReference>
<evidence type="ECO:0000313" key="5">
    <source>
        <dbReference type="EMBL" id="UOQ86781.1"/>
    </source>
</evidence>
<reference evidence="5 6" key="1">
    <citation type="submission" date="2022-04" db="EMBL/GenBank/DDBJ databases">
        <title>Gracilibacillus sp. isolated from saltern.</title>
        <authorList>
            <person name="Won M."/>
            <person name="Lee C.-M."/>
            <person name="Woen H.-Y."/>
            <person name="Kwon S.-W."/>
        </authorList>
    </citation>
    <scope>NUCLEOTIDE SEQUENCE [LARGE SCALE GENOMIC DNA]</scope>
    <source>
        <strain evidence="5 6">SSPM10-3</strain>
    </source>
</reference>
<dbReference type="PROSITE" id="PS01124">
    <property type="entry name" value="HTH_ARAC_FAMILY_2"/>
    <property type="match status" value="1"/>
</dbReference>
<dbReference type="Gene3D" id="1.10.10.60">
    <property type="entry name" value="Homeodomain-like"/>
    <property type="match status" value="2"/>
</dbReference>
<dbReference type="RefSeq" id="WP_244747148.1">
    <property type="nucleotide sequence ID" value="NZ_CP095071.1"/>
</dbReference>
<evidence type="ECO:0000313" key="6">
    <source>
        <dbReference type="Proteomes" id="UP000831537"/>
    </source>
</evidence>
<keyword evidence="3" id="KW-0804">Transcription</keyword>
<dbReference type="InterPro" id="IPR018060">
    <property type="entry name" value="HTH_AraC"/>
</dbReference>
<dbReference type="CDD" id="cd02208">
    <property type="entry name" value="cupin_RmlC-like"/>
    <property type="match status" value="1"/>
</dbReference>
<name>A0ABY4GRB3_9BACI</name>
<dbReference type="SUPFAM" id="SSF46689">
    <property type="entry name" value="Homeodomain-like"/>
    <property type="match status" value="1"/>
</dbReference>
<dbReference type="Gene3D" id="2.60.120.10">
    <property type="entry name" value="Jelly Rolls"/>
    <property type="match status" value="1"/>
</dbReference>
<keyword evidence="1" id="KW-0805">Transcription regulation</keyword>
<dbReference type="InterPro" id="IPR013096">
    <property type="entry name" value="Cupin_2"/>
</dbReference>
<gene>
    <name evidence="5" type="ORF">MUN87_07815</name>
</gene>
<dbReference type="SMART" id="SM00342">
    <property type="entry name" value="HTH_ARAC"/>
    <property type="match status" value="1"/>
</dbReference>
<feature type="domain" description="HTH araC/xylS-type" evidence="4">
    <location>
        <begin position="178"/>
        <end position="276"/>
    </location>
</feature>
<proteinExistence type="predicted"/>
<dbReference type="InterPro" id="IPR014710">
    <property type="entry name" value="RmlC-like_jellyroll"/>
</dbReference>
<evidence type="ECO:0000256" key="3">
    <source>
        <dbReference type="ARBA" id="ARBA00023163"/>
    </source>
</evidence>
<dbReference type="SUPFAM" id="SSF51215">
    <property type="entry name" value="Regulatory protein AraC"/>
    <property type="match status" value="1"/>
</dbReference>
<dbReference type="PRINTS" id="PR00032">
    <property type="entry name" value="HTHARAC"/>
</dbReference>
<protein>
    <submittedName>
        <fullName evidence="5">Helix-turn-helix domain-containing protein</fullName>
    </submittedName>
</protein>
<dbReference type="PANTHER" id="PTHR43280:SF28">
    <property type="entry name" value="HTH-TYPE TRANSCRIPTIONAL ACTIVATOR RHAS"/>
    <property type="match status" value="1"/>
</dbReference>
<evidence type="ECO:0000256" key="2">
    <source>
        <dbReference type="ARBA" id="ARBA00023125"/>
    </source>
</evidence>
<dbReference type="PANTHER" id="PTHR43280">
    <property type="entry name" value="ARAC-FAMILY TRANSCRIPTIONAL REGULATOR"/>
    <property type="match status" value="1"/>
</dbReference>
<accession>A0ABY4GRB3</accession>
<dbReference type="InterPro" id="IPR037923">
    <property type="entry name" value="HTH-like"/>
</dbReference>
<dbReference type="InterPro" id="IPR020449">
    <property type="entry name" value="Tscrpt_reg_AraC-type_HTH"/>
</dbReference>
<keyword evidence="6" id="KW-1185">Reference proteome</keyword>
<dbReference type="Pfam" id="PF12833">
    <property type="entry name" value="HTH_18"/>
    <property type="match status" value="1"/>
</dbReference>
<dbReference type="InterPro" id="IPR009057">
    <property type="entry name" value="Homeodomain-like_sf"/>
</dbReference>
<keyword evidence="2" id="KW-0238">DNA-binding</keyword>
<evidence type="ECO:0000256" key="1">
    <source>
        <dbReference type="ARBA" id="ARBA00023015"/>
    </source>
</evidence>
<evidence type="ECO:0000259" key="4">
    <source>
        <dbReference type="PROSITE" id="PS01124"/>
    </source>
</evidence>